<evidence type="ECO:0000259" key="2">
    <source>
        <dbReference type="PROSITE" id="PS50880"/>
    </source>
</evidence>
<dbReference type="PROSITE" id="PS50880">
    <property type="entry name" value="TOPRIM"/>
    <property type="match status" value="1"/>
</dbReference>
<keyword evidence="4" id="KW-1185">Reference proteome</keyword>
<comment type="caution">
    <text evidence="3">The sequence shown here is derived from an EMBL/GenBank/DDBJ whole genome shotgun (WGS) entry which is preliminary data.</text>
</comment>
<feature type="domain" description="Toprim" evidence="2">
    <location>
        <begin position="205"/>
        <end position="293"/>
    </location>
</feature>
<dbReference type="SMART" id="SM00493">
    <property type="entry name" value="TOPRIM"/>
    <property type="match status" value="1"/>
</dbReference>
<feature type="region of interest" description="Disordered" evidence="1">
    <location>
        <begin position="323"/>
        <end position="345"/>
    </location>
</feature>
<dbReference type="InterPro" id="IPR025054">
    <property type="entry name" value="DUF3991"/>
</dbReference>
<dbReference type="Pfam" id="PF13155">
    <property type="entry name" value="Toprim_2"/>
    <property type="match status" value="1"/>
</dbReference>
<proteinExistence type="predicted"/>
<evidence type="ECO:0000256" key="1">
    <source>
        <dbReference type="SAM" id="MobiDB-lite"/>
    </source>
</evidence>
<dbReference type="Gene3D" id="3.40.1360.10">
    <property type="match status" value="1"/>
</dbReference>
<dbReference type="EMBL" id="WVUD01000076">
    <property type="protein sequence ID" value="MYL85310.1"/>
    <property type="molecule type" value="Genomic_DNA"/>
</dbReference>
<organism evidence="3 4">
    <name type="scientific">Solidesulfovibrio aerotolerans</name>
    <dbReference type="NCBI Taxonomy" id="295255"/>
    <lineage>
        <taxon>Bacteria</taxon>
        <taxon>Pseudomonadati</taxon>
        <taxon>Thermodesulfobacteriota</taxon>
        <taxon>Desulfovibrionia</taxon>
        <taxon>Desulfovibrionales</taxon>
        <taxon>Desulfovibrionaceae</taxon>
        <taxon>Solidesulfovibrio</taxon>
    </lineage>
</organism>
<accession>A0A7C9MHT3</accession>
<name>A0A7C9MHT3_9BACT</name>
<evidence type="ECO:0000313" key="3">
    <source>
        <dbReference type="EMBL" id="MYL85310.1"/>
    </source>
</evidence>
<evidence type="ECO:0000313" key="4">
    <source>
        <dbReference type="Proteomes" id="UP000482487"/>
    </source>
</evidence>
<dbReference type="CDD" id="cd00188">
    <property type="entry name" value="TOPRIM"/>
    <property type="match status" value="1"/>
</dbReference>
<dbReference type="RefSeq" id="WP_160964146.1">
    <property type="nucleotide sequence ID" value="NZ_WVUD01000076.1"/>
</dbReference>
<dbReference type="AlphaFoldDB" id="A0A7C9MHT3"/>
<feature type="compositionally biased region" description="Basic residues" evidence="1">
    <location>
        <begin position="332"/>
        <end position="345"/>
    </location>
</feature>
<gene>
    <name evidence="3" type="ORF">GTA51_19635</name>
</gene>
<dbReference type="Pfam" id="PF13154">
    <property type="entry name" value="DUF3991"/>
    <property type="match status" value="1"/>
</dbReference>
<dbReference type="InterPro" id="IPR006171">
    <property type="entry name" value="TOPRIM_dom"/>
</dbReference>
<dbReference type="Proteomes" id="UP000482487">
    <property type="component" value="Unassembled WGS sequence"/>
</dbReference>
<sequence length="345" mass="38046">MDLELERFKTDIDLIAFAASRGYVSDRRESSQNCEVMRTTNGDKIVIVKHLDNKGAEHWVYYCVRDARDNGTVIDFLQWRGGGTLGHIRKTLREWLGSPRPVPVGVTIRKLLPVSHDRAGVLLAWERARPCLNIPYLTARGLGPDVLILPQFAHCLRTDERGNALFPHYDWEGLCGFEVKNKGFTGFSAGGSKGLWFSKAKAGASRLVLAESAIDAISYHVVNPDAEARYLSIGGTMNHGQPELIRSAMEKMPPGSEVILAFDYDEGGEALAEEVTALAPSSVKVRRVFPPVGMGKDWNEVLKLQKGIVDSAFPASVGSEFGKTPPVATIARPRKARLPRPKNKR</sequence>
<protein>
    <submittedName>
        <fullName evidence="3">DUF3991 domain-containing protein</fullName>
    </submittedName>
</protein>
<dbReference type="SUPFAM" id="SSF56731">
    <property type="entry name" value="DNA primase core"/>
    <property type="match status" value="1"/>
</dbReference>
<dbReference type="OrthoDB" id="5757175at2"/>
<reference evidence="3 4" key="1">
    <citation type="submission" date="2020-01" db="EMBL/GenBank/DDBJ databases">
        <title>Genome sequence of Desulfovibrio aerotolerans DSM 16695(T).</title>
        <authorList>
            <person name="Karnachuk O."/>
            <person name="Avakyan M."/>
            <person name="Mardanov A."/>
            <person name="Kadnikov V."/>
            <person name="Ravin N."/>
        </authorList>
    </citation>
    <scope>NUCLEOTIDE SEQUENCE [LARGE SCALE GENOMIC DNA]</scope>
    <source>
        <strain evidence="3 4">DSM 16695</strain>
    </source>
</reference>